<evidence type="ECO:0000313" key="1">
    <source>
        <dbReference type="EMBL" id="GCF11962.1"/>
    </source>
</evidence>
<keyword evidence="2" id="KW-1185">Reference proteome</keyword>
<dbReference type="RefSeq" id="WP_235932737.1">
    <property type="nucleotide sequence ID" value="NZ_BIXY01000185.1"/>
</dbReference>
<dbReference type="AlphaFoldDB" id="A0A5A5TKY1"/>
<reference evidence="1 2" key="1">
    <citation type="submission" date="2019-01" db="EMBL/GenBank/DDBJ databases">
        <title>Draft genome sequence of Dictyobacter sp. Uno17.</title>
        <authorList>
            <person name="Wang C.M."/>
            <person name="Zheng Y."/>
            <person name="Sakai Y."/>
            <person name="Abe K."/>
            <person name="Yokota A."/>
            <person name="Yabe S."/>
        </authorList>
    </citation>
    <scope>NUCLEOTIDE SEQUENCE [LARGE SCALE GENOMIC DNA]</scope>
    <source>
        <strain evidence="1 2">Uno17</strain>
    </source>
</reference>
<sequence length="80" mass="8714">MTHPSVTIQITPELSPSTPSWMGEVATFAQVLSHTGILKAIEEQVRFARARFGTYDLIDFAVVLIGYALSGEPTTLSSFI</sequence>
<organism evidence="1 2">
    <name type="scientific">Dictyobacter arantiisoli</name>
    <dbReference type="NCBI Taxonomy" id="2014874"/>
    <lineage>
        <taxon>Bacteria</taxon>
        <taxon>Bacillati</taxon>
        <taxon>Chloroflexota</taxon>
        <taxon>Ktedonobacteria</taxon>
        <taxon>Ktedonobacterales</taxon>
        <taxon>Dictyobacteraceae</taxon>
        <taxon>Dictyobacter</taxon>
    </lineage>
</organism>
<evidence type="ECO:0000313" key="2">
    <source>
        <dbReference type="Proteomes" id="UP000322530"/>
    </source>
</evidence>
<accession>A0A5A5TKY1</accession>
<name>A0A5A5TKY1_9CHLR</name>
<comment type="caution">
    <text evidence="1">The sequence shown here is derived from an EMBL/GenBank/DDBJ whole genome shotgun (WGS) entry which is preliminary data.</text>
</comment>
<proteinExistence type="predicted"/>
<dbReference type="EMBL" id="BIXY01000185">
    <property type="protein sequence ID" value="GCF11962.1"/>
    <property type="molecule type" value="Genomic_DNA"/>
</dbReference>
<gene>
    <name evidence="1" type="ORF">KDI_55260</name>
</gene>
<dbReference type="Proteomes" id="UP000322530">
    <property type="component" value="Unassembled WGS sequence"/>
</dbReference>
<protein>
    <submittedName>
        <fullName evidence="1">Uncharacterized protein</fullName>
    </submittedName>
</protein>